<keyword evidence="3" id="KW-1185">Reference proteome</keyword>
<feature type="region of interest" description="Disordered" evidence="1">
    <location>
        <begin position="485"/>
        <end position="506"/>
    </location>
</feature>
<evidence type="ECO:0000256" key="1">
    <source>
        <dbReference type="SAM" id="MobiDB-lite"/>
    </source>
</evidence>
<dbReference type="RefSeq" id="WP_285758134.1">
    <property type="nucleotide sequence ID" value="NZ_BSQG01000002.1"/>
</dbReference>
<proteinExistence type="predicted"/>
<reference evidence="2" key="1">
    <citation type="submission" date="2023-02" db="EMBL/GenBank/DDBJ databases">
        <title>Nocardiopsis ansamitocini NBRC 112285.</title>
        <authorList>
            <person name="Ichikawa N."/>
            <person name="Sato H."/>
            <person name="Tonouchi N."/>
        </authorList>
    </citation>
    <scope>NUCLEOTIDE SEQUENCE</scope>
    <source>
        <strain evidence="2">NBRC 112285</strain>
    </source>
</reference>
<protein>
    <submittedName>
        <fullName evidence="2">Uncharacterized protein</fullName>
    </submittedName>
</protein>
<comment type="caution">
    <text evidence="2">The sequence shown here is derived from an EMBL/GenBank/DDBJ whole genome shotgun (WGS) entry which is preliminary data.</text>
</comment>
<gene>
    <name evidence="2" type="ORF">Nans01_14820</name>
</gene>
<dbReference type="AlphaFoldDB" id="A0A9W6UGB6"/>
<dbReference type="NCBIfam" id="TIGR03057">
    <property type="entry name" value="xxxLxxG_by_4"/>
    <property type="match status" value="1"/>
</dbReference>
<sequence>MFTFARKSAKAILLTAGVAGFVGLGTGIAVADSMLPTGNLGAPLGGSADALGATGLTKALPTGVLGGQGRLPQSGPTGLGLTPTGGVVETLAGAPAGTVAPHVPTVAGIPEQVSDEVDEATGVRELLAETPLSALDTRSPQSHRATSDLGTKQVRDGADTLLDGLGDGASQLSAGADQLNEGAGQLTVKSVADSATAGLGTDLTEKTQLGGPALGGVTGLVPKLDLDSLTGGAREPQHHRTDLADLPQQQPDTLIATPSVGELIAPAEALVAGLSTGDLTRMLDGASLPGTARTAQAGPAGRPDTVAVPIEGGSVGVLSGRDSIEQQLVTKLTGIELPALPGGTRESQQGTALSPLEGVDMGVLNAEPAIEEQLADAVVGLAPRQFQSGPATPSGVPAGLPHFENGIPGTNQEQAPSGLVTGTNLATPAHVVGKAASDVLTETKLTNDLLASLPRQQQASPVSVPVELPGLPRLSAVERLPELPVDTGVTTSDRSITDELPGLPLL</sequence>
<dbReference type="InterPro" id="IPR023908">
    <property type="entry name" value="xxxLxxG_rpt"/>
</dbReference>
<name>A0A9W6UGB6_9ACTN</name>
<evidence type="ECO:0000313" key="3">
    <source>
        <dbReference type="Proteomes" id="UP001165092"/>
    </source>
</evidence>
<organism evidence="2 3">
    <name type="scientific">Nocardiopsis ansamitocini</name>
    <dbReference type="NCBI Taxonomy" id="1670832"/>
    <lineage>
        <taxon>Bacteria</taxon>
        <taxon>Bacillati</taxon>
        <taxon>Actinomycetota</taxon>
        <taxon>Actinomycetes</taxon>
        <taxon>Streptosporangiales</taxon>
        <taxon>Nocardiopsidaceae</taxon>
        <taxon>Nocardiopsis</taxon>
    </lineage>
</organism>
<accession>A0A9W6UGB6</accession>
<evidence type="ECO:0000313" key="2">
    <source>
        <dbReference type="EMBL" id="GLU47131.1"/>
    </source>
</evidence>
<dbReference type="Proteomes" id="UP001165092">
    <property type="component" value="Unassembled WGS sequence"/>
</dbReference>
<dbReference type="EMBL" id="BSQG01000002">
    <property type="protein sequence ID" value="GLU47131.1"/>
    <property type="molecule type" value="Genomic_DNA"/>
</dbReference>